<dbReference type="SMART" id="SM00710">
    <property type="entry name" value="PbH1"/>
    <property type="match status" value="7"/>
</dbReference>
<dbReference type="AlphaFoldDB" id="A0A9D5LY30"/>
<dbReference type="InterPro" id="IPR006626">
    <property type="entry name" value="PbH1"/>
</dbReference>
<keyword evidence="4" id="KW-1185">Reference proteome</keyword>
<name>A0A9D5LY30_9FIRM</name>
<evidence type="ECO:0000313" key="4">
    <source>
        <dbReference type="Proteomes" id="UP000806542"/>
    </source>
</evidence>
<organism evidence="3 4">
    <name type="scientific">Ructibacterium gallinarum</name>
    <dbReference type="NCBI Taxonomy" id="2779355"/>
    <lineage>
        <taxon>Bacteria</taxon>
        <taxon>Bacillati</taxon>
        <taxon>Bacillota</taxon>
        <taxon>Clostridia</taxon>
        <taxon>Eubacteriales</taxon>
        <taxon>Oscillospiraceae</taxon>
        <taxon>Ructibacterium</taxon>
    </lineage>
</organism>
<feature type="chain" id="PRO_5039556089" evidence="1">
    <location>
        <begin position="24"/>
        <end position="1061"/>
    </location>
</feature>
<dbReference type="InterPro" id="IPR011050">
    <property type="entry name" value="Pectin_lyase_fold/virulence"/>
</dbReference>
<dbReference type="PANTHER" id="PTHR36453:SF1">
    <property type="entry name" value="RIGHT HANDED BETA HELIX DOMAIN-CONTAINING PROTEIN"/>
    <property type="match status" value="1"/>
</dbReference>
<gene>
    <name evidence="3" type="ORF">INF28_00730</name>
</gene>
<dbReference type="EMBL" id="JADCKB010000001">
    <property type="protein sequence ID" value="MBE5038992.1"/>
    <property type="molecule type" value="Genomic_DNA"/>
</dbReference>
<dbReference type="Proteomes" id="UP000806542">
    <property type="component" value="Unassembled WGS sequence"/>
</dbReference>
<proteinExistence type="predicted"/>
<feature type="domain" description="Right handed beta helix" evidence="2">
    <location>
        <begin position="451"/>
        <end position="591"/>
    </location>
</feature>
<sequence>MKRKICAWCTILVFALMCIPVRAEEDNSIAALLENAVIMAENSMIYLSGGQIQEYDAPPSFQNGEVTVDLQTAAGALGGSCSFDGERFSLHLAGCEASGSAGSDQVLVDGGTVSIRTPVQVKNGRVQVNVLLFFWLDVEYYTSWDYRYVVIGGSCRSSYDPVLIRLFGVYASPSGTDAGGMGYPSAPVLSLTKAAELAQSSLFSQYGISPVIYLHGGVYRGQQYITGDLHGTVIRPFGDGEVTFADTVQVPREAFVPAQDSRIGQTVKSRVYQADVSGLFASGVLPYPIDIGSGAYSGKSYYILTEEDAPCTLARYPNGNEFAWAAPVKVGGQSREAAFSFDGVDMEQRWKAAAKKGELIAGGYWSYMYAFDQFYVKNILDNQIQLLPRNDYMHDLTEGDKPFFVCNLLEELDSPGEWYLDIETLILYYYPMGDMSNVELAVDTGAAVWFCDAQNVTLKNVSVRGNRENGVLIEDSSHVTLLACDIRHAGKRGVEILGGTDNTLKSSDISFIGGNGVGIYGMDYKYSLEHQNNCMEDCEISNVLKTFRTASGAVCIEGTGNVVRNNLIHQCTQSGIRFTGNDHKIEKNEIHHVVLEALDAGAIYSGRSWVDLGTEIQYNYIHDLPQKPVQTPFSKDGYVDNQGIYIDDGQSGISVHHNLISRCSRGALLGGGHDLSFRNNVIVDCKMGYTFDQRMSFGQWASAFTLPGGQVYEEMQARLQNAQTDTAVWYEKYPGLKILCDGMSRHVAYSGDGTFQKHYDEYRQYDMGRPWRSYAGNNAMVYVLFWHDSRDKVQDTEAVQHEGDYETYSKTSAGVQESENGLHYSLKAGSPAVEKAGALPMDSMGFINKAGRGELKSRPMYPQNGAVLGTEDTELVWAPARSADEYRIRVSRNADMSDPLIDQTVNWYGRDTRFILPGGETGDFYWQVEAVNLSACIDRRETSEIFHFRREEQIQILPPEVADVWGEAADLSQLQGDMALISTQLISEYQEIVSGEIWVHLKAEDLLLALSSKPVTLEPQATKKVTVSLAVPKELPQNTVVEVYFWDSQDGLKPLAESVHD</sequence>
<keyword evidence="1" id="KW-0732">Signal</keyword>
<dbReference type="InterPro" id="IPR013783">
    <property type="entry name" value="Ig-like_fold"/>
</dbReference>
<dbReference type="Gene3D" id="2.160.20.10">
    <property type="entry name" value="Single-stranded right-handed beta-helix, Pectin lyase-like"/>
    <property type="match status" value="1"/>
</dbReference>
<dbReference type="InterPro" id="IPR012334">
    <property type="entry name" value="Pectin_lyas_fold"/>
</dbReference>
<dbReference type="SUPFAM" id="SSF51126">
    <property type="entry name" value="Pectin lyase-like"/>
    <property type="match status" value="1"/>
</dbReference>
<evidence type="ECO:0000256" key="1">
    <source>
        <dbReference type="SAM" id="SignalP"/>
    </source>
</evidence>
<dbReference type="RefSeq" id="WP_226391545.1">
    <property type="nucleotide sequence ID" value="NZ_JADCKB010000001.1"/>
</dbReference>
<reference evidence="3" key="1">
    <citation type="submission" date="2020-10" db="EMBL/GenBank/DDBJ databases">
        <title>ChiBAC.</title>
        <authorList>
            <person name="Zenner C."/>
            <person name="Hitch T.C.A."/>
            <person name="Clavel T."/>
        </authorList>
    </citation>
    <scope>NUCLEOTIDE SEQUENCE</scope>
    <source>
        <strain evidence="3">DSM 107454</strain>
    </source>
</reference>
<dbReference type="Gene3D" id="2.60.40.10">
    <property type="entry name" value="Immunoglobulins"/>
    <property type="match status" value="1"/>
</dbReference>
<protein>
    <submittedName>
        <fullName evidence="3">Right-handed parallel beta-helix repeat-containing protein</fullName>
    </submittedName>
</protein>
<feature type="signal peptide" evidence="1">
    <location>
        <begin position="1"/>
        <end position="23"/>
    </location>
</feature>
<evidence type="ECO:0000259" key="2">
    <source>
        <dbReference type="Pfam" id="PF13229"/>
    </source>
</evidence>
<comment type="caution">
    <text evidence="3">The sequence shown here is derived from an EMBL/GenBank/DDBJ whole genome shotgun (WGS) entry which is preliminary data.</text>
</comment>
<dbReference type="InterPro" id="IPR039448">
    <property type="entry name" value="Beta_helix"/>
</dbReference>
<dbReference type="Pfam" id="PF13229">
    <property type="entry name" value="Beta_helix"/>
    <property type="match status" value="1"/>
</dbReference>
<dbReference type="PANTHER" id="PTHR36453">
    <property type="entry name" value="SECRETED PROTEIN-RELATED"/>
    <property type="match status" value="1"/>
</dbReference>
<accession>A0A9D5LY30</accession>
<evidence type="ECO:0000313" key="3">
    <source>
        <dbReference type="EMBL" id="MBE5038992.1"/>
    </source>
</evidence>